<gene>
    <name evidence="1" type="ORF">GCM10011383_28990</name>
</gene>
<comment type="caution">
    <text evidence="1">The sequence shown here is derived from an EMBL/GenBank/DDBJ whole genome shotgun (WGS) entry which is preliminary data.</text>
</comment>
<dbReference type="Proteomes" id="UP000632273">
    <property type="component" value="Unassembled WGS sequence"/>
</dbReference>
<proteinExistence type="predicted"/>
<keyword evidence="2" id="KW-1185">Reference proteome</keyword>
<organism evidence="1 2">
    <name type="scientific">Hymenobacter cavernae</name>
    <dbReference type="NCBI Taxonomy" id="2044852"/>
    <lineage>
        <taxon>Bacteria</taxon>
        <taxon>Pseudomonadati</taxon>
        <taxon>Bacteroidota</taxon>
        <taxon>Cytophagia</taxon>
        <taxon>Cytophagales</taxon>
        <taxon>Hymenobacteraceae</taxon>
        <taxon>Hymenobacter</taxon>
    </lineage>
</organism>
<evidence type="ECO:0000313" key="1">
    <source>
        <dbReference type="EMBL" id="GGF15868.1"/>
    </source>
</evidence>
<protein>
    <submittedName>
        <fullName evidence="1">Uncharacterized protein</fullName>
    </submittedName>
</protein>
<dbReference type="EMBL" id="BMHT01000005">
    <property type="protein sequence ID" value="GGF15868.1"/>
    <property type="molecule type" value="Genomic_DNA"/>
</dbReference>
<name>A0ABQ1UEJ3_9BACT</name>
<evidence type="ECO:0000313" key="2">
    <source>
        <dbReference type="Proteomes" id="UP000632273"/>
    </source>
</evidence>
<reference evidence="2" key="1">
    <citation type="journal article" date="2019" name="Int. J. Syst. Evol. Microbiol.">
        <title>The Global Catalogue of Microorganisms (GCM) 10K type strain sequencing project: providing services to taxonomists for standard genome sequencing and annotation.</title>
        <authorList>
            <consortium name="The Broad Institute Genomics Platform"/>
            <consortium name="The Broad Institute Genome Sequencing Center for Infectious Disease"/>
            <person name="Wu L."/>
            <person name="Ma J."/>
        </authorList>
    </citation>
    <scope>NUCLEOTIDE SEQUENCE [LARGE SCALE GENOMIC DNA]</scope>
    <source>
        <strain evidence="2">CGMCC 1.15197</strain>
    </source>
</reference>
<sequence>MKKEVAEVGKELEWSILTVLRAVVACLVSLPTTIRAKSSAKRREDFIILKHLDYAYSGTKLRPKCRITQSDAEAMRPAIHIYT</sequence>
<accession>A0ABQ1UEJ3</accession>